<dbReference type="AlphaFoldDB" id="A0A9D2T178"/>
<name>A0A9D2T178_9FIRM</name>
<evidence type="ECO:0000313" key="1">
    <source>
        <dbReference type="EMBL" id="HJC43348.1"/>
    </source>
</evidence>
<sequence length="365" mass="42882">MGKKQRKGQKEAVENLLTGKVKLVSFSDLLREVWQGEGSLAVRLTAQLTEYEGGKNREKTARKVRNWMHDRNLPKNREEVFKICFALKLDEERAEKILGMTAESGIHYRNPGEMIYAFCLRRGYEYVQAVRIKEQLLGEIFPKGFPGEETARADRQPLNLTGYVRQRFQRVMTEDELKRFLESSRERFGLYHNTAYRKFRRMLDCLIRPEISESGLPEDQIYSIRKAVEQYLRMGIPYERRLGGYTRIQREIKQHWPSAKSIYEMRTRKIDVDRKTLILLYLATEGENELQTEDMKLAEEHHRRMDLMLSECGMPQLNVQNPFDYLVLQAACGGDEDDFIGMKMERMIRKIFAGKETEICPTAEK</sequence>
<evidence type="ECO:0000313" key="2">
    <source>
        <dbReference type="Proteomes" id="UP000823895"/>
    </source>
</evidence>
<protein>
    <submittedName>
        <fullName evidence="1">Uncharacterized protein</fullName>
    </submittedName>
</protein>
<gene>
    <name evidence="1" type="ORF">H9756_06660</name>
</gene>
<organism evidence="1 2">
    <name type="scientific">Candidatus Mediterraneibacter gallistercoris</name>
    <dbReference type="NCBI Taxonomy" id="2838671"/>
    <lineage>
        <taxon>Bacteria</taxon>
        <taxon>Bacillati</taxon>
        <taxon>Bacillota</taxon>
        <taxon>Clostridia</taxon>
        <taxon>Lachnospirales</taxon>
        <taxon>Lachnospiraceae</taxon>
        <taxon>Mediterraneibacter</taxon>
    </lineage>
</organism>
<dbReference type="EMBL" id="DWWI01000145">
    <property type="protein sequence ID" value="HJC43348.1"/>
    <property type="molecule type" value="Genomic_DNA"/>
</dbReference>
<reference evidence="1" key="1">
    <citation type="journal article" date="2021" name="PeerJ">
        <title>Extensive microbial diversity within the chicken gut microbiome revealed by metagenomics and culture.</title>
        <authorList>
            <person name="Gilroy R."/>
            <person name="Ravi A."/>
            <person name="Getino M."/>
            <person name="Pursley I."/>
            <person name="Horton D.L."/>
            <person name="Alikhan N.F."/>
            <person name="Baker D."/>
            <person name="Gharbi K."/>
            <person name="Hall N."/>
            <person name="Watson M."/>
            <person name="Adriaenssens E.M."/>
            <person name="Foster-Nyarko E."/>
            <person name="Jarju S."/>
            <person name="Secka A."/>
            <person name="Antonio M."/>
            <person name="Oren A."/>
            <person name="Chaudhuri R.R."/>
            <person name="La Ragione R."/>
            <person name="Hildebrand F."/>
            <person name="Pallen M.J."/>
        </authorList>
    </citation>
    <scope>NUCLEOTIDE SEQUENCE</scope>
    <source>
        <strain evidence="1">CHK165-2605</strain>
    </source>
</reference>
<dbReference type="Proteomes" id="UP000823895">
    <property type="component" value="Unassembled WGS sequence"/>
</dbReference>
<proteinExistence type="predicted"/>
<comment type="caution">
    <text evidence="1">The sequence shown here is derived from an EMBL/GenBank/DDBJ whole genome shotgun (WGS) entry which is preliminary data.</text>
</comment>
<accession>A0A9D2T178</accession>
<reference evidence="1" key="2">
    <citation type="submission" date="2021-04" db="EMBL/GenBank/DDBJ databases">
        <authorList>
            <person name="Gilroy R."/>
        </authorList>
    </citation>
    <scope>NUCLEOTIDE SEQUENCE</scope>
    <source>
        <strain evidence="1">CHK165-2605</strain>
    </source>
</reference>